<feature type="transmembrane region" description="Helical" evidence="1">
    <location>
        <begin position="12"/>
        <end position="32"/>
    </location>
</feature>
<dbReference type="Proteomes" id="UP000463975">
    <property type="component" value="Chromosome"/>
</dbReference>
<dbReference type="KEGG" id="bomb:GT348_05785"/>
<evidence type="ECO:0000313" key="4">
    <source>
        <dbReference type="Proteomes" id="UP000463975"/>
    </source>
</evidence>
<sequence>MNKALFYQHRFIWAFLGCIISLFLAGFVFFIICVTRTESFPHDIKAGDYDIVVFTGGDNRVKTALDLLKRNPSARLLISGVEPNSNLHQIFHSAQSTTFPPELVSHITLGYRAHSTSGNAQETAEWVKLKDKHNLVVVTSSYHMPRALLELKRTGTKLHFIPYWVQSRNLHTLYSPKVIKILCREYIKFLGAIVRNIFYNPNVTHRLSSS</sequence>
<keyword evidence="1" id="KW-1133">Transmembrane helix</keyword>
<name>A0A6P1NLT0_9PROT</name>
<feature type="domain" description="DUF218" evidence="2">
    <location>
        <begin position="51"/>
        <end position="187"/>
    </location>
</feature>
<keyword evidence="4" id="KW-1185">Reference proteome</keyword>
<dbReference type="EMBL" id="CP047652">
    <property type="protein sequence ID" value="QHI95821.1"/>
    <property type="molecule type" value="Genomic_DNA"/>
</dbReference>
<dbReference type="CDD" id="cd06259">
    <property type="entry name" value="YdcF-like"/>
    <property type="match status" value="1"/>
</dbReference>
<organism evidence="3 4">
    <name type="scientific">Aristophania vespae</name>
    <dbReference type="NCBI Taxonomy" id="2697033"/>
    <lineage>
        <taxon>Bacteria</taxon>
        <taxon>Pseudomonadati</taxon>
        <taxon>Pseudomonadota</taxon>
        <taxon>Alphaproteobacteria</taxon>
        <taxon>Acetobacterales</taxon>
        <taxon>Acetobacteraceae</taxon>
        <taxon>Aristophania</taxon>
    </lineage>
</organism>
<keyword evidence="1" id="KW-0812">Transmembrane</keyword>
<evidence type="ECO:0000259" key="2">
    <source>
        <dbReference type="Pfam" id="PF02698"/>
    </source>
</evidence>
<protein>
    <submittedName>
        <fullName evidence="3">YdcF family protein</fullName>
    </submittedName>
</protein>
<gene>
    <name evidence="3" type="ORF">GT348_05785</name>
</gene>
<reference evidence="3 4" key="1">
    <citation type="submission" date="2020-01" db="EMBL/GenBank/DDBJ databases">
        <title>Genome sequencing of strain KACC 21507.</title>
        <authorList>
            <person name="Heo J."/>
            <person name="Kim S.-J."/>
            <person name="Kim J.-S."/>
            <person name="Hong S.-B."/>
            <person name="Kwon S.-W."/>
        </authorList>
    </citation>
    <scope>NUCLEOTIDE SEQUENCE [LARGE SCALE GENOMIC DNA]</scope>
    <source>
        <strain evidence="3 4">KACC 21507</strain>
    </source>
</reference>
<accession>A0A6P1NLT0</accession>
<dbReference type="InterPro" id="IPR003848">
    <property type="entry name" value="DUF218"/>
</dbReference>
<dbReference type="RefSeq" id="WP_160618896.1">
    <property type="nucleotide sequence ID" value="NZ_CP047652.1"/>
</dbReference>
<dbReference type="AlphaFoldDB" id="A0A6P1NLT0"/>
<keyword evidence="1" id="KW-0472">Membrane</keyword>
<dbReference type="Pfam" id="PF02698">
    <property type="entry name" value="DUF218"/>
    <property type="match status" value="1"/>
</dbReference>
<proteinExistence type="predicted"/>
<evidence type="ECO:0000256" key="1">
    <source>
        <dbReference type="SAM" id="Phobius"/>
    </source>
</evidence>
<evidence type="ECO:0000313" key="3">
    <source>
        <dbReference type="EMBL" id="QHI95821.1"/>
    </source>
</evidence>